<organism evidence="9 10">
    <name type="scientific">Prochlorococcus marinus (strain SARG / CCMP1375 / SS120)</name>
    <dbReference type="NCBI Taxonomy" id="167539"/>
    <lineage>
        <taxon>Bacteria</taxon>
        <taxon>Bacillati</taxon>
        <taxon>Cyanobacteriota</taxon>
        <taxon>Cyanophyceae</taxon>
        <taxon>Synechococcales</taxon>
        <taxon>Prochlorococcaceae</taxon>
        <taxon>Prochlorococcus</taxon>
    </lineage>
</organism>
<name>Q7VEB5_PROMA</name>
<feature type="transmembrane region" description="Helical" evidence="8">
    <location>
        <begin position="423"/>
        <end position="447"/>
    </location>
</feature>
<dbReference type="GO" id="GO:0005886">
    <property type="term" value="C:plasma membrane"/>
    <property type="evidence" value="ECO:0007669"/>
    <property type="project" value="UniProtKB-SubCell"/>
</dbReference>
<evidence type="ECO:0000256" key="1">
    <source>
        <dbReference type="ARBA" id="ARBA00004651"/>
    </source>
</evidence>
<keyword evidence="5 8" id="KW-1133">Transmembrane helix</keyword>
<evidence type="ECO:0000256" key="4">
    <source>
        <dbReference type="ARBA" id="ARBA00022692"/>
    </source>
</evidence>
<accession>Q7VEB5</accession>
<dbReference type="OrthoDB" id="9810952at2"/>
<reference evidence="9 10" key="1">
    <citation type="journal article" date="2003" name="Proc. Natl. Acad. Sci. U.S.A.">
        <title>Genome sequence of the cyanobacterium Prochlorococcus marinus SS120, a nearly minimal oxyphototrophic genome.</title>
        <authorList>
            <person name="Dufresne A."/>
            <person name="Salanoubat M."/>
            <person name="Partensky F."/>
            <person name="Artiguenave F."/>
            <person name="Axmann I.M."/>
            <person name="Barbe V."/>
            <person name="Duprat S."/>
            <person name="Galperin M.Y."/>
            <person name="Koonin E.V."/>
            <person name="Le Gall F."/>
            <person name="Makarova K.S."/>
            <person name="Ostrowski M."/>
            <person name="Oztas S."/>
            <person name="Robert C."/>
            <person name="Rogozin I.B."/>
            <person name="Scanlan D.J."/>
            <person name="Tandeau de Marsac N."/>
            <person name="Weissenbach J."/>
            <person name="Wincker P."/>
            <person name="Wolf Y.I."/>
            <person name="Hess W.R."/>
        </authorList>
    </citation>
    <scope>NUCLEOTIDE SEQUENCE [LARGE SCALE GENOMIC DNA]</scope>
    <source>
        <strain evidence="10">SARG / CCMP1375 / SS120</strain>
    </source>
</reference>
<dbReference type="EnsemblBacteria" id="AAP99144">
    <property type="protein sequence ID" value="AAP99144"/>
    <property type="gene ID" value="Pro_0098"/>
</dbReference>
<keyword evidence="4 8" id="KW-0812">Transmembrane</keyword>
<dbReference type="EMBL" id="AE017126">
    <property type="protein sequence ID" value="AAP99144.1"/>
    <property type="molecule type" value="Genomic_DNA"/>
</dbReference>
<keyword evidence="6" id="KW-0406">Ion transport</keyword>
<dbReference type="AlphaFoldDB" id="Q7VEB5"/>
<dbReference type="GO" id="GO:0008324">
    <property type="term" value="F:monoatomic cation transmembrane transporter activity"/>
    <property type="evidence" value="ECO:0007669"/>
    <property type="project" value="InterPro"/>
</dbReference>
<keyword evidence="7 8" id="KW-0472">Membrane</keyword>
<feature type="transmembrane region" description="Helical" evidence="8">
    <location>
        <begin position="133"/>
        <end position="154"/>
    </location>
</feature>
<feature type="transmembrane region" description="Helical" evidence="8">
    <location>
        <begin position="357"/>
        <end position="379"/>
    </location>
</feature>
<keyword evidence="2" id="KW-0813">Transport</keyword>
<dbReference type="RefSeq" id="WP_011124253.1">
    <property type="nucleotide sequence ID" value="NC_005042.1"/>
</dbReference>
<sequence length="467" mass="50743">MPFSKQVNLKLAWYRKLTVPQFTVLTGLLLIFSCTVLLATPLCSSAEVGIWESFFTATSAVTVTGLTIIDIGKDLTIYGQILLACMLLIGGLGLMAITTFLQGFVVSGTELRTRLDRGKTLDEFGVGGVGRTFRGIALTAFVLIAIGACILFYFGFTDISNLGERAWASIFHSISAYNNAGFGLWSNSMQSYRSNWVVNGVVILLVLLGGLGWRVTSDIWTNRKNLHFRRLSLHTRLVIRTSVFLICLGTFGLFLTESIEKGAFFFTINWHERFLTSLFASISARTAGFTSMPISIETISDSGLLLLMTLMFIGASPGGTGGGIKTTTIAALMAATRSTLRGQDNVVIRHRQISDKVVLKAVGITVGSLLFVLIMALLISMANGFGGQDNFSFLEILFTCISAFATVGFDLGVTQHLSGIGQFILVLGMFVGRLGILLLLSAIWQALNRGGIKDQNRIGYPHEDLYV</sequence>
<keyword evidence="10" id="KW-1185">Reference proteome</keyword>
<feature type="transmembrane region" description="Helical" evidence="8">
    <location>
        <begin position="21"/>
        <end position="42"/>
    </location>
</feature>
<dbReference type="InterPro" id="IPR003445">
    <property type="entry name" value="Cat_transpt"/>
</dbReference>
<dbReference type="Proteomes" id="UP000001420">
    <property type="component" value="Chromosome"/>
</dbReference>
<gene>
    <name evidence="9" type="primary">trkG</name>
    <name evidence="9" type="ordered locus">Pro_0098</name>
</gene>
<dbReference type="Pfam" id="PF02386">
    <property type="entry name" value="TrkH"/>
    <property type="match status" value="1"/>
</dbReference>
<keyword evidence="3" id="KW-1003">Cell membrane</keyword>
<evidence type="ECO:0000256" key="6">
    <source>
        <dbReference type="ARBA" id="ARBA00023065"/>
    </source>
</evidence>
<evidence type="ECO:0000256" key="7">
    <source>
        <dbReference type="ARBA" id="ARBA00023136"/>
    </source>
</evidence>
<feature type="transmembrane region" description="Helical" evidence="8">
    <location>
        <begin position="310"/>
        <end position="336"/>
    </location>
</feature>
<evidence type="ECO:0000313" key="10">
    <source>
        <dbReference type="Proteomes" id="UP000001420"/>
    </source>
</evidence>
<dbReference type="HOGENOM" id="CLU_026429_0_1_3"/>
<dbReference type="PANTHER" id="PTHR32024:SF1">
    <property type="entry name" value="KTR SYSTEM POTASSIUM UPTAKE PROTEIN B"/>
    <property type="match status" value="1"/>
</dbReference>
<evidence type="ECO:0000256" key="3">
    <source>
        <dbReference type="ARBA" id="ARBA00022475"/>
    </source>
</evidence>
<dbReference type="eggNOG" id="COG0168">
    <property type="taxonomic scope" value="Bacteria"/>
</dbReference>
<feature type="transmembrane region" description="Helical" evidence="8">
    <location>
        <begin position="237"/>
        <end position="256"/>
    </location>
</feature>
<feature type="transmembrane region" description="Helical" evidence="8">
    <location>
        <begin position="48"/>
        <end position="69"/>
    </location>
</feature>
<dbReference type="KEGG" id="pma:Pro_0098"/>
<feature type="transmembrane region" description="Helical" evidence="8">
    <location>
        <begin position="81"/>
        <end position="105"/>
    </location>
</feature>
<comment type="subcellular location">
    <subcellularLocation>
        <location evidence="1">Cell membrane</location>
        <topology evidence="1">Multi-pass membrane protein</topology>
    </subcellularLocation>
</comment>
<evidence type="ECO:0000256" key="8">
    <source>
        <dbReference type="SAM" id="Phobius"/>
    </source>
</evidence>
<evidence type="ECO:0000313" key="9">
    <source>
        <dbReference type="EMBL" id="AAP99144.1"/>
    </source>
</evidence>
<protein>
    <submittedName>
        <fullName evidence="9">Trk-type K+ transport system, membrane component</fullName>
    </submittedName>
</protein>
<dbReference type="PROSITE" id="PS51257">
    <property type="entry name" value="PROKAR_LIPOPROTEIN"/>
    <property type="match status" value="1"/>
</dbReference>
<proteinExistence type="predicted"/>
<evidence type="ECO:0000256" key="2">
    <source>
        <dbReference type="ARBA" id="ARBA00022448"/>
    </source>
</evidence>
<dbReference type="GO" id="GO:0030001">
    <property type="term" value="P:metal ion transport"/>
    <property type="evidence" value="ECO:0007669"/>
    <property type="project" value="UniProtKB-ARBA"/>
</dbReference>
<feature type="transmembrane region" description="Helical" evidence="8">
    <location>
        <begin position="391"/>
        <end position="411"/>
    </location>
</feature>
<dbReference type="PANTHER" id="PTHR32024">
    <property type="entry name" value="TRK SYSTEM POTASSIUM UPTAKE PROTEIN TRKG-RELATED"/>
    <property type="match status" value="1"/>
</dbReference>
<dbReference type="STRING" id="167539.Pro_0098"/>
<feature type="transmembrane region" description="Helical" evidence="8">
    <location>
        <begin position="197"/>
        <end position="216"/>
    </location>
</feature>
<evidence type="ECO:0000256" key="5">
    <source>
        <dbReference type="ARBA" id="ARBA00022989"/>
    </source>
</evidence>
<dbReference type="PATRIC" id="fig|167539.5.peg.104"/>